<evidence type="ECO:0000256" key="8">
    <source>
        <dbReference type="PIRSR" id="PIRSR619791-2"/>
    </source>
</evidence>
<protein>
    <recommendedName>
        <fullName evidence="12">Chorion peroxidase</fullName>
    </recommendedName>
</protein>
<dbReference type="PRINTS" id="PR00457">
    <property type="entry name" value="ANPEROXIDASE"/>
</dbReference>
<dbReference type="Gene3D" id="1.10.640.10">
    <property type="entry name" value="Haem peroxidase domain superfamily, animal type"/>
    <property type="match status" value="1"/>
</dbReference>
<keyword evidence="4 8" id="KW-0349">Heme</keyword>
<evidence type="ECO:0000313" key="11">
    <source>
        <dbReference type="Proteomes" id="UP001168821"/>
    </source>
</evidence>
<evidence type="ECO:0000256" key="7">
    <source>
        <dbReference type="ARBA" id="ARBA00023004"/>
    </source>
</evidence>
<comment type="subcellular location">
    <subcellularLocation>
        <location evidence="1">Secreted</location>
    </subcellularLocation>
</comment>
<accession>A0AA38M265</accession>
<keyword evidence="8" id="KW-0479">Metal-binding</keyword>
<feature type="transmembrane region" description="Helical" evidence="9">
    <location>
        <begin position="36"/>
        <end position="60"/>
    </location>
</feature>
<dbReference type="GO" id="GO:0004601">
    <property type="term" value="F:peroxidase activity"/>
    <property type="evidence" value="ECO:0007669"/>
    <property type="project" value="UniProtKB-KW"/>
</dbReference>
<dbReference type="Pfam" id="PF03098">
    <property type="entry name" value="An_peroxidase"/>
    <property type="match status" value="1"/>
</dbReference>
<evidence type="ECO:0000256" key="1">
    <source>
        <dbReference type="ARBA" id="ARBA00004613"/>
    </source>
</evidence>
<dbReference type="AlphaFoldDB" id="A0AA38M265"/>
<dbReference type="GO" id="GO:0005576">
    <property type="term" value="C:extracellular region"/>
    <property type="evidence" value="ECO:0007669"/>
    <property type="project" value="UniProtKB-SubCell"/>
</dbReference>
<keyword evidence="9" id="KW-1133">Transmembrane helix</keyword>
<gene>
    <name evidence="10" type="ORF">Zmor_003563</name>
</gene>
<evidence type="ECO:0000313" key="10">
    <source>
        <dbReference type="EMBL" id="KAJ3640254.1"/>
    </source>
</evidence>
<dbReference type="InterPro" id="IPR019791">
    <property type="entry name" value="Haem_peroxidase_animal"/>
</dbReference>
<evidence type="ECO:0008006" key="12">
    <source>
        <dbReference type="Google" id="ProtNLM"/>
    </source>
</evidence>
<dbReference type="GO" id="GO:0020037">
    <property type="term" value="F:heme binding"/>
    <property type="evidence" value="ECO:0007669"/>
    <property type="project" value="InterPro"/>
</dbReference>
<keyword evidence="9" id="KW-0812">Transmembrane</keyword>
<evidence type="ECO:0000256" key="5">
    <source>
        <dbReference type="ARBA" id="ARBA00022729"/>
    </source>
</evidence>
<keyword evidence="6" id="KW-0560">Oxidoreductase</keyword>
<keyword evidence="2" id="KW-0964">Secreted</keyword>
<dbReference type="PANTHER" id="PTHR11475">
    <property type="entry name" value="OXIDASE/PEROXIDASE"/>
    <property type="match status" value="1"/>
</dbReference>
<evidence type="ECO:0000256" key="3">
    <source>
        <dbReference type="ARBA" id="ARBA00022559"/>
    </source>
</evidence>
<name>A0AA38M265_9CUCU</name>
<evidence type="ECO:0000256" key="9">
    <source>
        <dbReference type="SAM" id="Phobius"/>
    </source>
</evidence>
<evidence type="ECO:0000256" key="4">
    <source>
        <dbReference type="ARBA" id="ARBA00022617"/>
    </source>
</evidence>
<comment type="caution">
    <text evidence="10">The sequence shown here is derived from an EMBL/GenBank/DDBJ whole genome shotgun (WGS) entry which is preliminary data.</text>
</comment>
<reference evidence="10" key="1">
    <citation type="journal article" date="2023" name="G3 (Bethesda)">
        <title>Whole genome assemblies of Zophobas morio and Tenebrio molitor.</title>
        <authorList>
            <person name="Kaur S."/>
            <person name="Stinson S.A."/>
            <person name="diCenzo G.C."/>
        </authorList>
    </citation>
    <scope>NUCLEOTIDE SEQUENCE</scope>
    <source>
        <strain evidence="10">QUZm001</strain>
    </source>
</reference>
<feature type="binding site" description="axial binding residue" evidence="8">
    <location>
        <position position="512"/>
    </location>
    <ligand>
        <name>heme b</name>
        <dbReference type="ChEBI" id="CHEBI:60344"/>
    </ligand>
    <ligandPart>
        <name>Fe</name>
        <dbReference type="ChEBI" id="CHEBI:18248"/>
    </ligandPart>
</feature>
<organism evidence="10 11">
    <name type="scientific">Zophobas morio</name>
    <dbReference type="NCBI Taxonomy" id="2755281"/>
    <lineage>
        <taxon>Eukaryota</taxon>
        <taxon>Metazoa</taxon>
        <taxon>Ecdysozoa</taxon>
        <taxon>Arthropoda</taxon>
        <taxon>Hexapoda</taxon>
        <taxon>Insecta</taxon>
        <taxon>Pterygota</taxon>
        <taxon>Neoptera</taxon>
        <taxon>Endopterygota</taxon>
        <taxon>Coleoptera</taxon>
        <taxon>Polyphaga</taxon>
        <taxon>Cucujiformia</taxon>
        <taxon>Tenebrionidae</taxon>
        <taxon>Zophobas</taxon>
    </lineage>
</organism>
<keyword evidence="5" id="KW-0732">Signal</keyword>
<dbReference type="Proteomes" id="UP001168821">
    <property type="component" value="Unassembled WGS sequence"/>
</dbReference>
<sequence>MSHATERTRLLSDKRKPQYLFDTSIARERQRRVKQFQCCLCVIFISILIIGFLVAVAYIISRSNKELINSTNVTDALQVLLTNSWPLNDKTPEKIFCDNETVWNEAMQEGKKALNKKNKIAKTVKELPLDSPSYKHQKVFFNSEKTQFLADQGYIREVARRYFPVNASKICNKSECSLVNISCNFFYKYRTYNGSCNNLKLKTSGVSFQPFRRTLPPDYADGISKPRVTKDGFSLPSSRTVSLEVHRPYYKNDEAFSVVLAVWGQFLDHDMTATALSHGPNGTSISCCLDNQTVHPECFPVKLDPYDPYAQYNITCLEFVRSAPAPSCCLGYREQMNQVTSFIDGSVIYSVEEETVRELRTMKGGELDMYVTWDNRTLLPASTNLRDGCNRKEEYKKGKYCFLTGDVRANENLHLTSMHLIWARQHNLLAKKLAALNTKWDDERLFQETRKIIGAQMQHITYNEFLPILLGVDLMTKFDLSPRTSGYFVKYNDSVDSSIANNFATAAFRFAHSIIPGLMKFLAKDTSSPEFIQLHKMLFDPFKLYQPGELDRTLRSAMDTTIQANDPYFSNELKQHLFEDNSDKKIKMCGLDLVSLNIQRGRDHGLVGYNSWREHCGLTKASNFEQLVGDIDDDSLRNIKSVYRNVEDIDLYTGALSEKPINGSILGPTITCLILDQFVRVKYGDRFWYENPNVFTLKQLEEIRKTSLAKIICDNADDVDIKVQPLIMKQITEDNQLIPCSSLQEPSVGPWKDFLPHVSLSDDAVSVVATDV</sequence>
<dbReference type="PANTHER" id="PTHR11475:SF141">
    <property type="entry name" value="CARDINAL"/>
    <property type="match status" value="1"/>
</dbReference>
<dbReference type="CDD" id="cd09823">
    <property type="entry name" value="peroxinectin_like"/>
    <property type="match status" value="1"/>
</dbReference>
<proteinExistence type="predicted"/>
<keyword evidence="11" id="KW-1185">Reference proteome</keyword>
<keyword evidence="7 8" id="KW-0408">Iron</keyword>
<dbReference type="FunFam" id="1.10.640.10:FF:000003">
    <property type="entry name" value="chorion peroxidase"/>
    <property type="match status" value="1"/>
</dbReference>
<dbReference type="GO" id="GO:0046872">
    <property type="term" value="F:metal ion binding"/>
    <property type="evidence" value="ECO:0007669"/>
    <property type="project" value="UniProtKB-KW"/>
</dbReference>
<dbReference type="PROSITE" id="PS50292">
    <property type="entry name" value="PEROXIDASE_3"/>
    <property type="match status" value="1"/>
</dbReference>
<dbReference type="InterPro" id="IPR010255">
    <property type="entry name" value="Haem_peroxidase_sf"/>
</dbReference>
<dbReference type="GO" id="GO:0006979">
    <property type="term" value="P:response to oxidative stress"/>
    <property type="evidence" value="ECO:0007669"/>
    <property type="project" value="InterPro"/>
</dbReference>
<dbReference type="InterPro" id="IPR037120">
    <property type="entry name" value="Haem_peroxidase_sf_animal"/>
</dbReference>
<keyword evidence="3" id="KW-0575">Peroxidase</keyword>
<dbReference type="EMBL" id="JALNTZ010000010">
    <property type="protein sequence ID" value="KAJ3640254.1"/>
    <property type="molecule type" value="Genomic_DNA"/>
</dbReference>
<dbReference type="SUPFAM" id="SSF48113">
    <property type="entry name" value="Heme-dependent peroxidases"/>
    <property type="match status" value="1"/>
</dbReference>
<dbReference type="GO" id="GO:0022412">
    <property type="term" value="P:cellular process involved in reproduction in multicellular organism"/>
    <property type="evidence" value="ECO:0007669"/>
    <property type="project" value="UniProtKB-ARBA"/>
</dbReference>
<evidence type="ECO:0000256" key="6">
    <source>
        <dbReference type="ARBA" id="ARBA00023002"/>
    </source>
</evidence>
<evidence type="ECO:0000256" key="2">
    <source>
        <dbReference type="ARBA" id="ARBA00022525"/>
    </source>
</evidence>
<keyword evidence="9" id="KW-0472">Membrane</keyword>